<dbReference type="GO" id="GO:0031625">
    <property type="term" value="F:ubiquitin protein ligase binding"/>
    <property type="evidence" value="ECO:0007669"/>
    <property type="project" value="InterPro"/>
</dbReference>
<dbReference type="GO" id="GO:0006511">
    <property type="term" value="P:ubiquitin-dependent protein catabolic process"/>
    <property type="evidence" value="ECO:0007669"/>
    <property type="project" value="InterPro"/>
</dbReference>
<dbReference type="AlphaFoldDB" id="A0AAN0K100"/>
<dbReference type="Pfam" id="PF00888">
    <property type="entry name" value="Cullin"/>
    <property type="match status" value="1"/>
</dbReference>
<dbReference type="InterPro" id="IPR016159">
    <property type="entry name" value="Cullin_repeat-like_dom_sf"/>
</dbReference>
<reference evidence="3" key="2">
    <citation type="submission" date="2024-06" db="UniProtKB">
        <authorList>
            <consortium name="EnsemblMetazoa"/>
        </authorList>
    </citation>
    <scope>IDENTIFICATION</scope>
</reference>
<dbReference type="EnsemblMetazoa" id="XM_020007283.1">
    <property type="protein sequence ID" value="XP_019862842.1"/>
    <property type="gene ID" value="LOC109591567"/>
</dbReference>
<keyword evidence="4" id="KW-1185">Reference proteome</keyword>
<accession>A0AAN0K100</accession>
<dbReference type="Proteomes" id="UP000007879">
    <property type="component" value="Unassembled WGS sequence"/>
</dbReference>
<organism evidence="3 4">
    <name type="scientific">Amphimedon queenslandica</name>
    <name type="common">Sponge</name>
    <dbReference type="NCBI Taxonomy" id="400682"/>
    <lineage>
        <taxon>Eukaryota</taxon>
        <taxon>Metazoa</taxon>
        <taxon>Porifera</taxon>
        <taxon>Demospongiae</taxon>
        <taxon>Heteroscleromorpha</taxon>
        <taxon>Haplosclerida</taxon>
        <taxon>Niphatidae</taxon>
        <taxon>Amphimedon</taxon>
    </lineage>
</organism>
<sequence length="81" mass="9495">MSGKKDGKMRIRAFPVQMDPSYVEDILKLLRNAIREIQKKNNSGLSFEELYRNAYTLVLHKQGARLYTMLREVINSHLINE</sequence>
<dbReference type="SUPFAM" id="SSF74788">
    <property type="entry name" value="Cullin repeat-like"/>
    <property type="match status" value="1"/>
</dbReference>
<dbReference type="KEGG" id="aqu:109591567"/>
<evidence type="ECO:0000256" key="1">
    <source>
        <dbReference type="ARBA" id="ARBA00006019"/>
    </source>
</evidence>
<feature type="domain" description="Cullin N-terminal" evidence="2">
    <location>
        <begin position="28"/>
        <end position="80"/>
    </location>
</feature>
<name>A0AAN0K100_AMPQE</name>
<dbReference type="RefSeq" id="XP_019862842.1">
    <property type="nucleotide sequence ID" value="XM_020007283.1"/>
</dbReference>
<dbReference type="InterPro" id="IPR001373">
    <property type="entry name" value="Cullin_N"/>
</dbReference>
<evidence type="ECO:0000313" key="4">
    <source>
        <dbReference type="Proteomes" id="UP000007879"/>
    </source>
</evidence>
<comment type="similarity">
    <text evidence="1">Belongs to the cullin family.</text>
</comment>
<dbReference type="GeneID" id="109591567"/>
<proteinExistence type="inferred from homology"/>
<evidence type="ECO:0000259" key="2">
    <source>
        <dbReference type="Pfam" id="PF00888"/>
    </source>
</evidence>
<dbReference type="Gene3D" id="1.20.1310.10">
    <property type="entry name" value="Cullin Repeats"/>
    <property type="match status" value="1"/>
</dbReference>
<protein>
    <recommendedName>
        <fullName evidence="2">Cullin N-terminal domain-containing protein</fullName>
    </recommendedName>
</protein>
<evidence type="ECO:0000313" key="3">
    <source>
        <dbReference type="EnsemblMetazoa" id="XP_019862842.1"/>
    </source>
</evidence>
<reference evidence="4" key="1">
    <citation type="journal article" date="2010" name="Nature">
        <title>The Amphimedon queenslandica genome and the evolution of animal complexity.</title>
        <authorList>
            <person name="Srivastava M."/>
            <person name="Simakov O."/>
            <person name="Chapman J."/>
            <person name="Fahey B."/>
            <person name="Gauthier M.E."/>
            <person name="Mitros T."/>
            <person name="Richards G.S."/>
            <person name="Conaco C."/>
            <person name="Dacre M."/>
            <person name="Hellsten U."/>
            <person name="Larroux C."/>
            <person name="Putnam N.H."/>
            <person name="Stanke M."/>
            <person name="Adamska M."/>
            <person name="Darling A."/>
            <person name="Degnan S.M."/>
            <person name="Oakley T.H."/>
            <person name="Plachetzki D.C."/>
            <person name="Zhai Y."/>
            <person name="Adamski M."/>
            <person name="Calcino A."/>
            <person name="Cummins S.F."/>
            <person name="Goodstein D.M."/>
            <person name="Harris C."/>
            <person name="Jackson D.J."/>
            <person name="Leys S.P."/>
            <person name="Shu S."/>
            <person name="Woodcroft B.J."/>
            <person name="Vervoort M."/>
            <person name="Kosik K.S."/>
            <person name="Manning G."/>
            <person name="Degnan B.M."/>
            <person name="Rokhsar D.S."/>
        </authorList>
    </citation>
    <scope>NUCLEOTIDE SEQUENCE [LARGE SCALE GENOMIC DNA]</scope>
</reference>